<evidence type="ECO:0000259" key="2">
    <source>
        <dbReference type="Pfam" id="PF01883"/>
    </source>
</evidence>
<dbReference type="Proteomes" id="UP000001732">
    <property type="component" value="Chromosome"/>
</dbReference>
<dbReference type="Pfam" id="PF01883">
    <property type="entry name" value="FeS_assembly_P"/>
    <property type="match status" value="1"/>
</dbReference>
<evidence type="ECO:0000313" key="4">
    <source>
        <dbReference type="Proteomes" id="UP000001732"/>
    </source>
</evidence>
<dbReference type="CDD" id="cd06664">
    <property type="entry name" value="IscU_like"/>
    <property type="match status" value="1"/>
</dbReference>
<reference evidence="3 4" key="2">
    <citation type="journal article" date="2014" name="Genome Announc.">
        <title>Complete Genome Sequence of Coprothermobacter proteolyticus DSM 5265.</title>
        <authorList>
            <person name="Alexiev A."/>
            <person name="Coil D.A."/>
            <person name="Badger J.H."/>
            <person name="Enticknap J."/>
            <person name="Ward N."/>
            <person name="Robb F.T."/>
            <person name="Eisen J.A."/>
        </authorList>
    </citation>
    <scope>NUCLEOTIDE SEQUENCE [LARGE SCALE GENOMIC DNA]</scope>
    <source>
        <strain evidence="4">ATCC 35245 / DSM 5265 / OCM 4 / BT</strain>
    </source>
</reference>
<dbReference type="InterPro" id="IPR034904">
    <property type="entry name" value="FSCA_dom_sf"/>
</dbReference>
<organism evidence="3 4">
    <name type="scientific">Coprothermobacter proteolyticus (strain ATCC 35245 / DSM 5265 / OCM 4 / BT)</name>
    <dbReference type="NCBI Taxonomy" id="309798"/>
    <lineage>
        <taxon>Bacteria</taxon>
        <taxon>Pseudomonadati</taxon>
        <taxon>Coprothermobacterota</taxon>
        <taxon>Coprothermobacteria</taxon>
        <taxon>Coprothermobacterales</taxon>
        <taxon>Coprothermobacteraceae</taxon>
        <taxon>Coprothermobacter</taxon>
    </lineage>
</organism>
<dbReference type="Gene3D" id="3.30.300.130">
    <property type="entry name" value="Fe-S cluster assembly (FSCA)"/>
    <property type="match status" value="1"/>
</dbReference>
<sequence length="212" mass="23484">MSIKYNPKVIEHFKNPHNQGVIENPDAEALVGSPACGDQIAIYLKINNDVIEDIKFESYGCASNIATASIVTDLAKGKTLEEALSIKWTEAVQELGGLPPVKYHCSVLAVDGLRAAIKDYLRKTGRLPEEELSSDLVREELYHVIYPPQGLDIVSLKRVKYIGVDDGKVRIEISFAHDDPYLQEIIDEIKEKVSDLPGVKDIEVVNQGRGDL</sequence>
<protein>
    <submittedName>
        <fullName evidence="3">NifU protein</fullName>
    </submittedName>
</protein>
<dbReference type="GO" id="GO:0005506">
    <property type="term" value="F:iron ion binding"/>
    <property type="evidence" value="ECO:0007669"/>
    <property type="project" value="InterPro"/>
</dbReference>
<dbReference type="STRING" id="309798.COPRO5265_1169"/>
<dbReference type="SUPFAM" id="SSF82649">
    <property type="entry name" value="SufE/NifU"/>
    <property type="match status" value="1"/>
</dbReference>
<accession>B5Y9N0</accession>
<dbReference type="OrthoDB" id="9804157at2"/>
<dbReference type="GO" id="GO:0051536">
    <property type="term" value="F:iron-sulfur cluster binding"/>
    <property type="evidence" value="ECO:0007669"/>
    <property type="project" value="InterPro"/>
</dbReference>
<evidence type="ECO:0000313" key="3">
    <source>
        <dbReference type="EMBL" id="ACI17572.1"/>
    </source>
</evidence>
<dbReference type="Pfam" id="PF01592">
    <property type="entry name" value="NifU_N"/>
    <property type="match status" value="1"/>
</dbReference>
<dbReference type="HOGENOM" id="CLU_1302638_0_0_9"/>
<keyword evidence="4" id="KW-1185">Reference proteome</keyword>
<gene>
    <name evidence="3" type="ordered locus">COPRO5265_1169</name>
</gene>
<evidence type="ECO:0000259" key="1">
    <source>
        <dbReference type="Pfam" id="PF01592"/>
    </source>
</evidence>
<dbReference type="GO" id="GO:0016226">
    <property type="term" value="P:iron-sulfur cluster assembly"/>
    <property type="evidence" value="ECO:0007669"/>
    <property type="project" value="InterPro"/>
</dbReference>
<dbReference type="KEGG" id="cpo:COPRO5265_1169"/>
<dbReference type="eggNOG" id="COG0822">
    <property type="taxonomic scope" value="Bacteria"/>
</dbReference>
<dbReference type="RefSeq" id="WP_012544224.1">
    <property type="nucleotide sequence ID" value="NC_011295.1"/>
</dbReference>
<dbReference type="InterPro" id="IPR002871">
    <property type="entry name" value="NIF_FeS_clus_asmbl_NifU_N"/>
</dbReference>
<dbReference type="eggNOG" id="COG2151">
    <property type="taxonomic scope" value="Bacteria"/>
</dbReference>
<proteinExistence type="predicted"/>
<reference evidence="4" key="1">
    <citation type="submission" date="2008-08" db="EMBL/GenBank/DDBJ databases">
        <title>The complete genome sequence of Coprothermobacter proteolyticus strain ATCC 5245 / DSM 5265 / BT.</title>
        <authorList>
            <person name="Dodson R.J."/>
            <person name="Durkin A.S."/>
            <person name="Wu M."/>
            <person name="Eisen J."/>
            <person name="Sutton G."/>
        </authorList>
    </citation>
    <scope>NUCLEOTIDE SEQUENCE [LARGE SCALE GENOMIC DNA]</scope>
    <source>
        <strain evidence="4">ATCC 35245 / DSM 5265 / OCM 4 / BT</strain>
    </source>
</reference>
<dbReference type="PANTHER" id="PTHR10093">
    <property type="entry name" value="IRON-SULFUR CLUSTER ASSEMBLY ENZYME NIFU HOMOLOG"/>
    <property type="match status" value="1"/>
</dbReference>
<dbReference type="SUPFAM" id="SSF117916">
    <property type="entry name" value="Fe-S cluster assembly (FSCA) domain-like"/>
    <property type="match status" value="1"/>
</dbReference>
<name>B5Y9N0_COPPD</name>
<dbReference type="AlphaFoldDB" id="B5Y9N0"/>
<dbReference type="InterPro" id="IPR002744">
    <property type="entry name" value="MIP18-like"/>
</dbReference>
<dbReference type="Gene3D" id="3.90.1010.10">
    <property type="match status" value="1"/>
</dbReference>
<feature type="domain" description="NIF system FeS cluster assembly NifU N-terminal" evidence="1">
    <location>
        <begin position="5"/>
        <end position="124"/>
    </location>
</feature>
<dbReference type="EMBL" id="CP001145">
    <property type="protein sequence ID" value="ACI17572.1"/>
    <property type="molecule type" value="Genomic_DNA"/>
</dbReference>
<feature type="domain" description="MIP18 family-like" evidence="2">
    <location>
        <begin position="137"/>
        <end position="204"/>
    </location>
</feature>